<dbReference type="EMBL" id="LANO01000017">
    <property type="protein sequence ID" value="KJV52760.1"/>
    <property type="molecule type" value="Genomic_DNA"/>
</dbReference>
<comment type="caution">
    <text evidence="2">The sequence shown here is derived from an EMBL/GenBank/DDBJ whole genome shotgun (WGS) entry which is preliminary data.</text>
</comment>
<sequence length="57" mass="6609">MNYSVFVARKKNLELVLINLLISLLLSSYINTSYNARVNRANKVVQNTEMKHDIIKN</sequence>
<evidence type="ECO:0000256" key="1">
    <source>
        <dbReference type="SAM" id="Phobius"/>
    </source>
</evidence>
<reference evidence="2 3" key="1">
    <citation type="submission" date="2015-02" db="EMBL/GenBank/DDBJ databases">
        <title>Genome Sequencing of Rickettsiales.</title>
        <authorList>
            <person name="Daugherty S.C."/>
            <person name="Su Q."/>
            <person name="Abolude K."/>
            <person name="Beier-Sexton M."/>
            <person name="Carlyon J.A."/>
            <person name="Carter R."/>
            <person name="Day N.P."/>
            <person name="Dumler S.J."/>
            <person name="Dyachenko V."/>
            <person name="Godinez A."/>
            <person name="Kurtti T.J."/>
            <person name="Lichay M."/>
            <person name="Mullins K.E."/>
            <person name="Ott S."/>
            <person name="Pappas-Brown V."/>
            <person name="Paris D.H."/>
            <person name="Patel P."/>
            <person name="Richards A.L."/>
            <person name="Sadzewicz L."/>
            <person name="Sears K."/>
            <person name="Seidman D."/>
            <person name="Sengamalay N."/>
            <person name="Stenos J."/>
            <person name="Tallon L.J."/>
            <person name="Vincent G."/>
            <person name="Fraser C.M."/>
            <person name="Munderloh U."/>
            <person name="Dunning-Hotopp J.C."/>
        </authorList>
    </citation>
    <scope>NUCLEOTIDE SEQUENCE [LARGE SCALE GENOMIC DNA]</scope>
    <source>
        <strain evidence="2 3">Gilliam</strain>
    </source>
</reference>
<dbReference type="Proteomes" id="UP000033769">
    <property type="component" value="Unassembled WGS sequence"/>
</dbReference>
<keyword evidence="1" id="KW-1133">Transmembrane helix</keyword>
<evidence type="ECO:0000313" key="2">
    <source>
        <dbReference type="EMBL" id="KJV52760.1"/>
    </source>
</evidence>
<evidence type="ECO:0000313" key="3">
    <source>
        <dbReference type="Proteomes" id="UP000033769"/>
    </source>
</evidence>
<dbReference type="PATRIC" id="fig|1359184.3.peg.546"/>
<name>A0A0F3MAI5_ORITS</name>
<proteinExistence type="predicted"/>
<keyword evidence="1" id="KW-0812">Transmembrane</keyword>
<organism evidence="2 3">
    <name type="scientific">Orientia tsutsugamushi str. Gilliam</name>
    <dbReference type="NCBI Taxonomy" id="1359184"/>
    <lineage>
        <taxon>Bacteria</taxon>
        <taxon>Pseudomonadati</taxon>
        <taxon>Pseudomonadota</taxon>
        <taxon>Alphaproteobacteria</taxon>
        <taxon>Rickettsiales</taxon>
        <taxon>Rickettsiaceae</taxon>
        <taxon>Rickettsieae</taxon>
        <taxon>Orientia</taxon>
    </lineage>
</organism>
<accession>A0A0F3MAI5</accession>
<gene>
    <name evidence="2" type="ORF">OTSGILL_1263</name>
</gene>
<protein>
    <submittedName>
        <fullName evidence="2">Uncharacterized protein</fullName>
    </submittedName>
</protein>
<feature type="transmembrane region" description="Helical" evidence="1">
    <location>
        <begin position="12"/>
        <end position="30"/>
    </location>
</feature>
<dbReference type="AlphaFoldDB" id="A0A0F3MAI5"/>
<keyword evidence="1" id="KW-0472">Membrane</keyword>